<dbReference type="Proteomes" id="UP000294933">
    <property type="component" value="Unassembled WGS sequence"/>
</dbReference>
<organism evidence="2 3">
    <name type="scientific">Rickenella mellea</name>
    <dbReference type="NCBI Taxonomy" id="50990"/>
    <lineage>
        <taxon>Eukaryota</taxon>
        <taxon>Fungi</taxon>
        <taxon>Dikarya</taxon>
        <taxon>Basidiomycota</taxon>
        <taxon>Agaricomycotina</taxon>
        <taxon>Agaricomycetes</taxon>
        <taxon>Hymenochaetales</taxon>
        <taxon>Rickenellaceae</taxon>
        <taxon>Rickenella</taxon>
    </lineage>
</organism>
<feature type="region of interest" description="Disordered" evidence="1">
    <location>
        <begin position="1"/>
        <end position="120"/>
    </location>
</feature>
<protein>
    <submittedName>
        <fullName evidence="2">Uncharacterized protein</fullName>
    </submittedName>
</protein>
<gene>
    <name evidence="2" type="ORF">BD410DRAFT_846341</name>
</gene>
<proteinExistence type="predicted"/>
<feature type="compositionally biased region" description="Basic and acidic residues" evidence="1">
    <location>
        <begin position="37"/>
        <end position="65"/>
    </location>
</feature>
<keyword evidence="3" id="KW-1185">Reference proteome</keyword>
<evidence type="ECO:0000313" key="3">
    <source>
        <dbReference type="Proteomes" id="UP000294933"/>
    </source>
</evidence>
<feature type="compositionally biased region" description="Polar residues" evidence="1">
    <location>
        <begin position="1"/>
        <end position="23"/>
    </location>
</feature>
<dbReference type="EMBL" id="ML170390">
    <property type="protein sequence ID" value="TDL14113.1"/>
    <property type="molecule type" value="Genomic_DNA"/>
</dbReference>
<dbReference type="AlphaFoldDB" id="A0A4Y7PFE2"/>
<accession>A0A4Y7PFE2</accession>
<sequence>MPETRAQSASGTGRATRSSTQSAGAPEKAMPVAAKPARKDLVKAKQKKAEPKQNEKSDISSRGAEEPPAPKATGGAETSKKSSVQRLNQDIAADNAGQPAHMSRFSPPPSYCFPDLVIVN</sequence>
<dbReference type="VEuPathDB" id="FungiDB:BD410DRAFT_846341"/>
<name>A0A4Y7PFE2_9AGAM</name>
<evidence type="ECO:0000313" key="2">
    <source>
        <dbReference type="EMBL" id="TDL14113.1"/>
    </source>
</evidence>
<evidence type="ECO:0000256" key="1">
    <source>
        <dbReference type="SAM" id="MobiDB-lite"/>
    </source>
</evidence>
<reference evidence="2 3" key="1">
    <citation type="submission" date="2018-06" db="EMBL/GenBank/DDBJ databases">
        <title>A transcriptomic atlas of mushroom development highlights an independent origin of complex multicellularity.</title>
        <authorList>
            <consortium name="DOE Joint Genome Institute"/>
            <person name="Krizsan K."/>
            <person name="Almasi E."/>
            <person name="Merenyi Z."/>
            <person name="Sahu N."/>
            <person name="Viragh M."/>
            <person name="Koszo T."/>
            <person name="Mondo S."/>
            <person name="Kiss B."/>
            <person name="Balint B."/>
            <person name="Kues U."/>
            <person name="Barry K."/>
            <person name="Hegedus J.C."/>
            <person name="Henrissat B."/>
            <person name="Johnson J."/>
            <person name="Lipzen A."/>
            <person name="Ohm R."/>
            <person name="Nagy I."/>
            <person name="Pangilinan J."/>
            <person name="Yan J."/>
            <person name="Xiong Y."/>
            <person name="Grigoriev I.V."/>
            <person name="Hibbett D.S."/>
            <person name="Nagy L.G."/>
        </authorList>
    </citation>
    <scope>NUCLEOTIDE SEQUENCE [LARGE SCALE GENOMIC DNA]</scope>
    <source>
        <strain evidence="2 3">SZMC22713</strain>
    </source>
</reference>